<evidence type="ECO:0000313" key="4">
    <source>
        <dbReference type="Proteomes" id="UP001500755"/>
    </source>
</evidence>
<protein>
    <submittedName>
        <fullName evidence="3">Heavy-metal-associated domain-containing protein</fullName>
    </submittedName>
</protein>
<accession>A0ABN2TQ65</accession>
<name>A0ABN2TQ65_9MICO</name>
<gene>
    <name evidence="3" type="ORF">GCM10009755_29480</name>
</gene>
<dbReference type="EMBL" id="BAAANO010000042">
    <property type="protein sequence ID" value="GAA2015899.1"/>
    <property type="molecule type" value="Genomic_DNA"/>
</dbReference>
<dbReference type="InterPro" id="IPR036163">
    <property type="entry name" value="HMA_dom_sf"/>
</dbReference>
<dbReference type="Proteomes" id="UP001500755">
    <property type="component" value="Unassembled WGS sequence"/>
</dbReference>
<keyword evidence="1" id="KW-0479">Metal-binding</keyword>
<sequence>MIASAPTLKTTTLRSDEFSCPSCIQKIETKLTGLDGVESAEVKFSSGRIIAQHDPQKVSVRDLVEAVAEVGYTAKPSAI</sequence>
<dbReference type="RefSeq" id="WP_344310982.1">
    <property type="nucleotide sequence ID" value="NZ_BAAANO010000042.1"/>
</dbReference>
<dbReference type="Pfam" id="PF00403">
    <property type="entry name" value="HMA"/>
    <property type="match status" value="1"/>
</dbReference>
<evidence type="ECO:0000313" key="3">
    <source>
        <dbReference type="EMBL" id="GAA2015899.1"/>
    </source>
</evidence>
<comment type="caution">
    <text evidence="3">The sequence shown here is derived from an EMBL/GenBank/DDBJ whole genome shotgun (WGS) entry which is preliminary data.</text>
</comment>
<dbReference type="InterPro" id="IPR017969">
    <property type="entry name" value="Heavy-metal-associated_CS"/>
</dbReference>
<evidence type="ECO:0000259" key="2">
    <source>
        <dbReference type="PROSITE" id="PS50846"/>
    </source>
</evidence>
<reference evidence="3 4" key="1">
    <citation type="journal article" date="2019" name="Int. J. Syst. Evol. Microbiol.">
        <title>The Global Catalogue of Microorganisms (GCM) 10K type strain sequencing project: providing services to taxonomists for standard genome sequencing and annotation.</title>
        <authorList>
            <consortium name="The Broad Institute Genomics Platform"/>
            <consortium name="The Broad Institute Genome Sequencing Center for Infectious Disease"/>
            <person name="Wu L."/>
            <person name="Ma J."/>
        </authorList>
    </citation>
    <scope>NUCLEOTIDE SEQUENCE [LARGE SCALE GENOMIC DNA]</scope>
    <source>
        <strain evidence="3 4">JCM 14546</strain>
    </source>
</reference>
<keyword evidence="4" id="KW-1185">Reference proteome</keyword>
<organism evidence="3 4">
    <name type="scientific">Brevibacterium samyangense</name>
    <dbReference type="NCBI Taxonomy" id="366888"/>
    <lineage>
        <taxon>Bacteria</taxon>
        <taxon>Bacillati</taxon>
        <taxon>Actinomycetota</taxon>
        <taxon>Actinomycetes</taxon>
        <taxon>Micrococcales</taxon>
        <taxon>Brevibacteriaceae</taxon>
        <taxon>Brevibacterium</taxon>
    </lineage>
</organism>
<dbReference type="PROSITE" id="PS01047">
    <property type="entry name" value="HMA_1"/>
    <property type="match status" value="1"/>
</dbReference>
<dbReference type="InterPro" id="IPR006121">
    <property type="entry name" value="HMA_dom"/>
</dbReference>
<feature type="domain" description="HMA" evidence="2">
    <location>
        <begin position="9"/>
        <end position="75"/>
    </location>
</feature>
<proteinExistence type="predicted"/>
<dbReference type="CDD" id="cd00371">
    <property type="entry name" value="HMA"/>
    <property type="match status" value="1"/>
</dbReference>
<evidence type="ECO:0000256" key="1">
    <source>
        <dbReference type="ARBA" id="ARBA00022723"/>
    </source>
</evidence>
<dbReference type="Gene3D" id="3.30.70.100">
    <property type="match status" value="1"/>
</dbReference>
<dbReference type="PROSITE" id="PS50846">
    <property type="entry name" value="HMA_2"/>
    <property type="match status" value="1"/>
</dbReference>
<dbReference type="SUPFAM" id="SSF55008">
    <property type="entry name" value="HMA, heavy metal-associated domain"/>
    <property type="match status" value="1"/>
</dbReference>